<reference evidence="1 2" key="1">
    <citation type="submission" date="2019-07" db="EMBL/GenBank/DDBJ databases">
        <authorList>
            <person name="Cremers G."/>
        </authorList>
    </citation>
    <scope>NUCLEOTIDE SEQUENCE [LARGE SCALE GENOMIC DNA]</scope>
</reference>
<dbReference type="AlphaFoldDB" id="A0A564ZIQ9"/>
<accession>A0A564ZIQ9</accession>
<evidence type="ECO:0000313" key="1">
    <source>
        <dbReference type="EMBL" id="VUZ85231.1"/>
    </source>
</evidence>
<evidence type="ECO:0000313" key="2">
    <source>
        <dbReference type="Proteomes" id="UP000334340"/>
    </source>
</evidence>
<dbReference type="InterPro" id="IPR043519">
    <property type="entry name" value="NT_sf"/>
</dbReference>
<evidence type="ECO:0008006" key="3">
    <source>
        <dbReference type="Google" id="ProtNLM"/>
    </source>
</evidence>
<dbReference type="EMBL" id="CABIKM010000024">
    <property type="protein sequence ID" value="VUZ85231.1"/>
    <property type="molecule type" value="Genomic_DNA"/>
</dbReference>
<sequence>MEATLRVLNELEQAGVMSRYAIGEAIAATFYAEPLLTFDLDVFVVLPQTRGGLLTLEPLYEALRARGYREEDECVSIEGVPVQFLPAYNALLEEALTEARETMYEATPTRVLRVEHLVAVALQTGRDKDRERVRLLREDAPFDPDYLAGVLARHGLGERWNQWRP</sequence>
<gene>
    <name evidence="1" type="ORF">MELA_01613</name>
</gene>
<protein>
    <recommendedName>
        <fullName evidence="3">Nucleotidyltransferase</fullName>
    </recommendedName>
</protein>
<keyword evidence="2" id="KW-1185">Reference proteome</keyword>
<dbReference type="SUPFAM" id="SSF81301">
    <property type="entry name" value="Nucleotidyltransferase"/>
    <property type="match status" value="1"/>
</dbReference>
<name>A0A564ZIQ9_9BACT</name>
<organism evidence="1 2">
    <name type="scientific">Candidatus Methylomirabilis lanthanidiphila</name>
    <dbReference type="NCBI Taxonomy" id="2211376"/>
    <lineage>
        <taxon>Bacteria</taxon>
        <taxon>Candidatus Methylomirabilota</taxon>
        <taxon>Candidatus Methylomirabilia</taxon>
        <taxon>Candidatus Methylomirabilales</taxon>
        <taxon>Candidatus Methylomirabilaceae</taxon>
        <taxon>Candidatus Methylomirabilis</taxon>
    </lineage>
</organism>
<proteinExistence type="predicted"/>
<dbReference type="Proteomes" id="UP000334340">
    <property type="component" value="Unassembled WGS sequence"/>
</dbReference>